<gene>
    <name evidence="1" type="ORF">HJ01_03269</name>
</gene>
<evidence type="ECO:0000313" key="2">
    <source>
        <dbReference type="Proteomes" id="UP000005566"/>
    </source>
</evidence>
<dbReference type="EMBL" id="AHKF01000025">
    <property type="protein sequence ID" value="EIA07466.1"/>
    <property type="molecule type" value="Genomic_DNA"/>
</dbReference>
<evidence type="ECO:0000313" key="1">
    <source>
        <dbReference type="EMBL" id="EIA07466.1"/>
    </source>
</evidence>
<proteinExistence type="predicted"/>
<comment type="caution">
    <text evidence="1">The sequence shown here is derived from an EMBL/GenBank/DDBJ whole genome shotgun (WGS) entry which is preliminary data.</text>
</comment>
<name>H7FVP3_FLAFP</name>
<reference evidence="1 2" key="1">
    <citation type="journal article" date="2014" name="Acta Crystallogr. D">
        <title>Structure-based characterization and antifreeze properties of a hyperactive ice-binding protein from the Antarctic bacterium Flavobacterium frigoris PS1.</title>
        <authorList>
            <person name="Do H."/>
            <person name="Kim S.J."/>
            <person name="Kim H.J."/>
            <person name="Lee J.H."/>
        </authorList>
    </citation>
    <scope>NUCLEOTIDE SEQUENCE [LARGE SCALE GENOMIC DNA]</scope>
    <source>
        <strain evidence="1 2">PS1</strain>
    </source>
</reference>
<dbReference type="AlphaFoldDB" id="H7FVP3"/>
<protein>
    <submittedName>
        <fullName evidence="1">Uncharacterized protein</fullName>
    </submittedName>
</protein>
<accession>H7FVP3</accession>
<dbReference type="Proteomes" id="UP000005566">
    <property type="component" value="Unassembled WGS sequence"/>
</dbReference>
<dbReference type="PATRIC" id="fig|1086011.3.peg.3201"/>
<organism evidence="1 2">
    <name type="scientific">Flavobacterium frigoris (strain PS1)</name>
    <dbReference type="NCBI Taxonomy" id="1086011"/>
    <lineage>
        <taxon>Bacteria</taxon>
        <taxon>Pseudomonadati</taxon>
        <taxon>Bacteroidota</taxon>
        <taxon>Flavobacteriia</taxon>
        <taxon>Flavobacteriales</taxon>
        <taxon>Flavobacteriaceae</taxon>
        <taxon>Flavobacterium</taxon>
    </lineage>
</organism>
<sequence>MKITEHFSTVYIAQNCIAEGANKTPFFESGIAVIIKM</sequence>
<keyword evidence="2" id="KW-1185">Reference proteome</keyword>